<reference evidence="2 3" key="1">
    <citation type="submission" date="2023-11" db="EMBL/GenBank/DDBJ databases">
        <authorList>
            <person name="Okamura Y."/>
        </authorList>
    </citation>
    <scope>NUCLEOTIDE SEQUENCE [LARGE SCALE GENOMIC DNA]</scope>
</reference>
<name>A0AAV1K1L3_9NEOP</name>
<evidence type="ECO:0000313" key="2">
    <source>
        <dbReference type="EMBL" id="CAK1555490.1"/>
    </source>
</evidence>
<organism evidence="2 3">
    <name type="scientific">Leptosia nina</name>
    <dbReference type="NCBI Taxonomy" id="320188"/>
    <lineage>
        <taxon>Eukaryota</taxon>
        <taxon>Metazoa</taxon>
        <taxon>Ecdysozoa</taxon>
        <taxon>Arthropoda</taxon>
        <taxon>Hexapoda</taxon>
        <taxon>Insecta</taxon>
        <taxon>Pterygota</taxon>
        <taxon>Neoptera</taxon>
        <taxon>Endopterygota</taxon>
        <taxon>Lepidoptera</taxon>
        <taxon>Glossata</taxon>
        <taxon>Ditrysia</taxon>
        <taxon>Papilionoidea</taxon>
        <taxon>Pieridae</taxon>
        <taxon>Pierinae</taxon>
        <taxon>Leptosia</taxon>
    </lineage>
</organism>
<evidence type="ECO:0000313" key="3">
    <source>
        <dbReference type="Proteomes" id="UP001497472"/>
    </source>
</evidence>
<accession>A0AAV1K1L3</accession>
<keyword evidence="1" id="KW-0812">Transmembrane</keyword>
<dbReference type="EMBL" id="CAVLEF010000280">
    <property type="protein sequence ID" value="CAK1555490.1"/>
    <property type="molecule type" value="Genomic_DNA"/>
</dbReference>
<keyword evidence="3" id="KW-1185">Reference proteome</keyword>
<keyword evidence="1" id="KW-0472">Membrane</keyword>
<sequence>METARTETPKLPEMVKLKLRRMCGDHPSITKTELNVKEDPKEEKEKIMSASFAKLTPTASTSLSLNLLHISMLDIYTYSSPKLLFFAITFDQHPFFLFTLLNLKKYFQPSRTERAQPTFVPELRARTMSEHALRAIEARRRTHPGDVQQRNDYDPLHANRALIQAALGSFRWPPYLVCVWVLVLLVSHLLHCLVGVLERSLPAIHKFCLYFRTWTEESWRGEDLNNKLYPIGLACITALLYAFYCALYFLYSVALWAVEPLCSEAEEKPSVLDVPKITNYIDEIHSKTAVKC</sequence>
<proteinExistence type="predicted"/>
<dbReference type="Proteomes" id="UP001497472">
    <property type="component" value="Unassembled WGS sequence"/>
</dbReference>
<comment type="caution">
    <text evidence="2">The sequence shown here is derived from an EMBL/GenBank/DDBJ whole genome shotgun (WGS) entry which is preliminary data.</text>
</comment>
<dbReference type="AlphaFoldDB" id="A0AAV1K1L3"/>
<feature type="transmembrane region" description="Helical" evidence="1">
    <location>
        <begin position="175"/>
        <end position="197"/>
    </location>
</feature>
<keyword evidence="1" id="KW-1133">Transmembrane helix</keyword>
<gene>
    <name evidence="2" type="ORF">LNINA_LOCUS14305</name>
</gene>
<protein>
    <submittedName>
        <fullName evidence="2">Uncharacterized protein</fullName>
    </submittedName>
</protein>
<evidence type="ECO:0000256" key="1">
    <source>
        <dbReference type="SAM" id="Phobius"/>
    </source>
</evidence>
<feature type="transmembrane region" description="Helical" evidence="1">
    <location>
        <begin position="228"/>
        <end position="251"/>
    </location>
</feature>